<keyword evidence="8" id="KW-1133">Transmembrane helix</keyword>
<comment type="subcellular location">
    <subcellularLocation>
        <location evidence="1">Secreted</location>
    </subcellularLocation>
</comment>
<evidence type="ECO:0000313" key="11">
    <source>
        <dbReference type="Proteomes" id="UP000472267"/>
    </source>
</evidence>
<evidence type="ECO:0000313" key="10">
    <source>
        <dbReference type="Ensembl" id="ENSSFAP00005032885.1"/>
    </source>
</evidence>
<dbReference type="InterPro" id="IPR036179">
    <property type="entry name" value="Ig-like_dom_sf"/>
</dbReference>
<name>A0A672HVC4_SALFA</name>
<dbReference type="GO" id="GO:0004252">
    <property type="term" value="F:serine-type endopeptidase activity"/>
    <property type="evidence" value="ECO:0007669"/>
    <property type="project" value="TreeGrafter"/>
</dbReference>
<dbReference type="Gene3D" id="3.10.250.10">
    <property type="entry name" value="SRCR-like domain"/>
    <property type="match status" value="4"/>
</dbReference>
<feature type="domain" description="SRCR" evidence="9">
    <location>
        <begin position="423"/>
        <end position="515"/>
    </location>
</feature>
<dbReference type="FunFam" id="3.10.250.10:FF:000004">
    <property type="entry name" value="Scavenger receptor cysteine-rich type 1 protein M130"/>
    <property type="match status" value="2"/>
</dbReference>
<dbReference type="AlphaFoldDB" id="A0A672HVC4"/>
<dbReference type="GO" id="GO:0005886">
    <property type="term" value="C:plasma membrane"/>
    <property type="evidence" value="ECO:0007669"/>
    <property type="project" value="TreeGrafter"/>
</dbReference>
<organism evidence="10 11">
    <name type="scientific">Salarias fasciatus</name>
    <name type="common">Jewelled blenny</name>
    <name type="synonym">Blennius fasciatus</name>
    <dbReference type="NCBI Taxonomy" id="181472"/>
    <lineage>
        <taxon>Eukaryota</taxon>
        <taxon>Metazoa</taxon>
        <taxon>Chordata</taxon>
        <taxon>Craniata</taxon>
        <taxon>Vertebrata</taxon>
        <taxon>Euteleostomi</taxon>
        <taxon>Actinopterygii</taxon>
        <taxon>Neopterygii</taxon>
        <taxon>Teleostei</taxon>
        <taxon>Neoteleostei</taxon>
        <taxon>Acanthomorphata</taxon>
        <taxon>Ovalentaria</taxon>
        <taxon>Blenniimorphae</taxon>
        <taxon>Blenniiformes</taxon>
        <taxon>Blennioidei</taxon>
        <taxon>Blenniidae</taxon>
        <taxon>Salariinae</taxon>
        <taxon>Salarias</taxon>
    </lineage>
</organism>
<dbReference type="PROSITE" id="PS50287">
    <property type="entry name" value="SRCR_2"/>
    <property type="match status" value="4"/>
</dbReference>
<dbReference type="PANTHER" id="PTHR48071">
    <property type="entry name" value="SRCR DOMAIN-CONTAINING PROTEIN"/>
    <property type="match status" value="1"/>
</dbReference>
<protein>
    <recommendedName>
        <fullName evidence="9">SRCR domain-containing protein</fullName>
    </recommendedName>
</protein>
<keyword evidence="2" id="KW-0964">Secreted</keyword>
<evidence type="ECO:0000256" key="7">
    <source>
        <dbReference type="PROSITE-ProRule" id="PRU00196"/>
    </source>
</evidence>
<keyword evidence="6" id="KW-0325">Glycoprotein</keyword>
<reference evidence="10" key="1">
    <citation type="submission" date="2025-08" db="UniProtKB">
        <authorList>
            <consortium name="Ensembl"/>
        </authorList>
    </citation>
    <scope>IDENTIFICATION</scope>
</reference>
<evidence type="ECO:0000256" key="6">
    <source>
        <dbReference type="ARBA" id="ARBA00023180"/>
    </source>
</evidence>
<feature type="domain" description="SRCR" evidence="9">
    <location>
        <begin position="64"/>
        <end position="166"/>
    </location>
</feature>
<dbReference type="GO" id="GO:0005615">
    <property type="term" value="C:extracellular space"/>
    <property type="evidence" value="ECO:0007669"/>
    <property type="project" value="TreeGrafter"/>
</dbReference>
<dbReference type="SUPFAM" id="SSF56487">
    <property type="entry name" value="SRCR-like"/>
    <property type="match status" value="4"/>
</dbReference>
<dbReference type="Proteomes" id="UP000472267">
    <property type="component" value="Unassembled WGS sequence"/>
</dbReference>
<proteinExistence type="predicted"/>
<feature type="transmembrane region" description="Helical" evidence="8">
    <location>
        <begin position="633"/>
        <end position="654"/>
    </location>
</feature>
<evidence type="ECO:0000256" key="1">
    <source>
        <dbReference type="ARBA" id="ARBA00004613"/>
    </source>
</evidence>
<keyword evidence="11" id="KW-1185">Reference proteome</keyword>
<keyword evidence="5 7" id="KW-1015">Disulfide bond</keyword>
<feature type="disulfide bond" evidence="7">
    <location>
        <begin position="362"/>
        <end position="372"/>
    </location>
</feature>
<dbReference type="Pfam" id="PF00530">
    <property type="entry name" value="SRCR"/>
    <property type="match status" value="4"/>
</dbReference>
<keyword evidence="8" id="KW-0472">Membrane</keyword>
<evidence type="ECO:0000256" key="5">
    <source>
        <dbReference type="ARBA" id="ARBA00023157"/>
    </source>
</evidence>
<keyword evidence="4" id="KW-0677">Repeat</keyword>
<reference evidence="10" key="2">
    <citation type="submission" date="2025-09" db="UniProtKB">
        <authorList>
            <consortium name="Ensembl"/>
        </authorList>
    </citation>
    <scope>IDENTIFICATION</scope>
</reference>
<dbReference type="InterPro" id="IPR036772">
    <property type="entry name" value="SRCR-like_dom_sf"/>
</dbReference>
<dbReference type="InterPro" id="IPR013783">
    <property type="entry name" value="Ig-like_fold"/>
</dbReference>
<dbReference type="GO" id="GO:0031638">
    <property type="term" value="P:zymogen activation"/>
    <property type="evidence" value="ECO:0007669"/>
    <property type="project" value="TreeGrafter"/>
</dbReference>
<feature type="domain" description="SRCR" evidence="9">
    <location>
        <begin position="196"/>
        <end position="288"/>
    </location>
</feature>
<keyword evidence="3" id="KW-0732">Signal</keyword>
<evidence type="ECO:0000256" key="3">
    <source>
        <dbReference type="ARBA" id="ARBA00022729"/>
    </source>
</evidence>
<comment type="caution">
    <text evidence="7">Lacks conserved residue(s) required for the propagation of feature annotation.</text>
</comment>
<dbReference type="PRINTS" id="PR00258">
    <property type="entry name" value="SPERACTRCPTR"/>
</dbReference>
<evidence type="ECO:0000256" key="8">
    <source>
        <dbReference type="SAM" id="Phobius"/>
    </source>
</evidence>
<accession>A0A672HVC4</accession>
<sequence>MKTAVLICEHLNCGSVVSLQPTVVSGQSMWGIHSERFQSGSDLSNCVESRSSFGTLKLTCSDGVRLLNGSSRCSGRLQVKTNPSDQTWSSVCEADLDLQDAQVVCRELGCGAPSVLQGALYGDVQTPRRSPEFQCGGHESALLDCRSSGSARSSCSPGKAAGLTCSGRRGAAASTALLFTLTPSSHSSLCSEFPETRLVGENSRCAGSLQIRRSGVWKPALIFPWTLEKAALFCSHLHCGSAVSADMTRSVNSTFTVIISDNCFQSGSDFMKCSYFNEHNASITLTCSDSVRLLNGSSRCSGRLQVKTNPSDQTWSSVCEADMDLQDAQVVCRELGCGAPSVLQGALYGDVQTPRWSPEFQCGGHESALLDCRSSGSARSSCSPGKAAGLTCSGRRGAAASTALLFTLTPSSLSSLRSGFPEIRLVGENSRCAGSLQIRRSGVWRPTFIQWWSLEKAAVFCSHLRCGSAVSADRTRSVNSTLTVGITDDCFNSGSDFMKCSFFDEHDSSSNLTCSDLLLHPVLSVSSSSSILGVSEAQQQGLQVVWGSTFTISCSIQPQYPGGSFQLTFTSSNTSYNSTQPAVNHSAHFLFPDAEPAHRGNYSCVYHLHVFGHDFWSESHLLSLSVSDPTAVVVRWVVVPLSLLLVQGALWLYFK</sequence>
<dbReference type="SMART" id="SM00202">
    <property type="entry name" value="SR"/>
    <property type="match status" value="3"/>
</dbReference>
<dbReference type="Ensembl" id="ENSSFAT00005034043.1">
    <property type="protein sequence ID" value="ENSSFAP00005032885.1"/>
    <property type="gene ID" value="ENSSFAG00005016650.1"/>
</dbReference>
<evidence type="ECO:0000256" key="4">
    <source>
        <dbReference type="ARBA" id="ARBA00022737"/>
    </source>
</evidence>
<feature type="disulfide bond" evidence="7">
    <location>
        <begin position="263"/>
        <end position="273"/>
    </location>
</feature>
<evidence type="ECO:0000259" key="9">
    <source>
        <dbReference type="PROSITE" id="PS50287"/>
    </source>
</evidence>
<dbReference type="SUPFAM" id="SSF48726">
    <property type="entry name" value="Immunoglobulin"/>
    <property type="match status" value="1"/>
</dbReference>
<dbReference type="InterPro" id="IPR001190">
    <property type="entry name" value="SRCR"/>
</dbReference>
<feature type="disulfide bond" evidence="7">
    <location>
        <begin position="135"/>
        <end position="145"/>
    </location>
</feature>
<evidence type="ECO:0000256" key="2">
    <source>
        <dbReference type="ARBA" id="ARBA00022525"/>
    </source>
</evidence>
<dbReference type="Gene3D" id="2.60.40.10">
    <property type="entry name" value="Immunoglobulins"/>
    <property type="match status" value="1"/>
</dbReference>
<feature type="domain" description="SRCR" evidence="9">
    <location>
        <begin position="291"/>
        <end position="393"/>
    </location>
</feature>
<keyword evidence="8" id="KW-0812">Transmembrane</keyword>
<dbReference type="PANTHER" id="PTHR48071:SF15">
    <property type="entry name" value="SRCR DOMAIN-CONTAINING PROTEIN"/>
    <property type="match status" value="1"/>
</dbReference>